<protein>
    <submittedName>
        <fullName evidence="1">Uncharacterized protein</fullName>
    </submittedName>
</protein>
<dbReference type="EMBL" id="BARW01003670">
    <property type="protein sequence ID" value="GAI69834.1"/>
    <property type="molecule type" value="Genomic_DNA"/>
</dbReference>
<feature type="non-terminal residue" evidence="1">
    <location>
        <position position="67"/>
    </location>
</feature>
<gene>
    <name evidence="1" type="ORF">S12H4_09165</name>
</gene>
<name>X1SPT0_9ZZZZ</name>
<sequence>MEDFKKLNRLPYITKRMYIIKNICELKKVDLEYLFGLFNLYNKKNSGKWFWQKATFTGMLKDAYDNF</sequence>
<dbReference type="AlphaFoldDB" id="X1SPT0"/>
<proteinExistence type="predicted"/>
<organism evidence="1">
    <name type="scientific">marine sediment metagenome</name>
    <dbReference type="NCBI Taxonomy" id="412755"/>
    <lineage>
        <taxon>unclassified sequences</taxon>
        <taxon>metagenomes</taxon>
        <taxon>ecological metagenomes</taxon>
    </lineage>
</organism>
<evidence type="ECO:0000313" key="1">
    <source>
        <dbReference type="EMBL" id="GAI69834.1"/>
    </source>
</evidence>
<comment type="caution">
    <text evidence="1">The sequence shown here is derived from an EMBL/GenBank/DDBJ whole genome shotgun (WGS) entry which is preliminary data.</text>
</comment>
<accession>X1SPT0</accession>
<reference evidence="1" key="1">
    <citation type="journal article" date="2014" name="Front. Microbiol.">
        <title>High frequency of phylogenetically diverse reductive dehalogenase-homologous genes in deep subseafloor sedimentary metagenomes.</title>
        <authorList>
            <person name="Kawai M."/>
            <person name="Futagami T."/>
            <person name="Toyoda A."/>
            <person name="Takaki Y."/>
            <person name="Nishi S."/>
            <person name="Hori S."/>
            <person name="Arai W."/>
            <person name="Tsubouchi T."/>
            <person name="Morono Y."/>
            <person name="Uchiyama I."/>
            <person name="Ito T."/>
            <person name="Fujiyama A."/>
            <person name="Inagaki F."/>
            <person name="Takami H."/>
        </authorList>
    </citation>
    <scope>NUCLEOTIDE SEQUENCE</scope>
    <source>
        <strain evidence="1">Expedition CK06-06</strain>
    </source>
</reference>